<proteinExistence type="predicted"/>
<dbReference type="Proteomes" id="UP001151699">
    <property type="component" value="Chromosome B"/>
</dbReference>
<dbReference type="GO" id="GO:0000460">
    <property type="term" value="P:maturation of 5.8S rRNA"/>
    <property type="evidence" value="ECO:0007669"/>
    <property type="project" value="TreeGrafter"/>
</dbReference>
<accession>A0A9Q0N3P9</accession>
<feature type="domain" description="Carboxylesterase type B" evidence="2">
    <location>
        <begin position="30"/>
        <end position="146"/>
    </location>
</feature>
<dbReference type="Pfam" id="PF04031">
    <property type="entry name" value="Las1"/>
    <property type="match status" value="1"/>
</dbReference>
<comment type="caution">
    <text evidence="3">The sequence shown here is derived from an EMBL/GenBank/DDBJ whole genome shotgun (WGS) entry which is preliminary data.</text>
</comment>
<evidence type="ECO:0000313" key="3">
    <source>
        <dbReference type="EMBL" id="KAJ6642527.1"/>
    </source>
</evidence>
<protein>
    <submittedName>
        <fullName evidence="3">Esterase SG1</fullName>
    </submittedName>
</protein>
<evidence type="ECO:0000256" key="1">
    <source>
        <dbReference type="ARBA" id="ARBA00023180"/>
    </source>
</evidence>
<keyword evidence="1" id="KW-0325">Glycoprotein</keyword>
<dbReference type="SUPFAM" id="SSF53474">
    <property type="entry name" value="alpha/beta-Hydrolases"/>
    <property type="match status" value="1"/>
</dbReference>
<dbReference type="AlphaFoldDB" id="A0A9Q0N3P9"/>
<dbReference type="Pfam" id="PF00135">
    <property type="entry name" value="COesterase"/>
    <property type="match status" value="1"/>
</dbReference>
<dbReference type="PANTHER" id="PTHR15002:SF0">
    <property type="entry name" value="RIBOSOMAL BIOGENESIS PROTEIN LAS1L"/>
    <property type="match status" value="1"/>
</dbReference>
<dbReference type="InterPro" id="IPR002018">
    <property type="entry name" value="CarbesteraseB"/>
</dbReference>
<dbReference type="GO" id="GO:0000470">
    <property type="term" value="P:maturation of LSU-rRNA"/>
    <property type="evidence" value="ECO:0007669"/>
    <property type="project" value="TreeGrafter"/>
</dbReference>
<dbReference type="InterPro" id="IPR029058">
    <property type="entry name" value="AB_hydrolase_fold"/>
</dbReference>
<dbReference type="GO" id="GO:0090730">
    <property type="term" value="C:Las1 complex"/>
    <property type="evidence" value="ECO:0007669"/>
    <property type="project" value="InterPro"/>
</dbReference>
<dbReference type="EMBL" id="WJQU01000002">
    <property type="protein sequence ID" value="KAJ6642527.1"/>
    <property type="molecule type" value="Genomic_DNA"/>
</dbReference>
<keyword evidence="4" id="KW-1185">Reference proteome</keyword>
<feature type="non-terminal residue" evidence="3">
    <location>
        <position position="1"/>
    </location>
</feature>
<dbReference type="GO" id="GO:0004519">
    <property type="term" value="F:endonuclease activity"/>
    <property type="evidence" value="ECO:0007669"/>
    <property type="project" value="InterPro"/>
</dbReference>
<dbReference type="InterPro" id="IPR007174">
    <property type="entry name" value="Las1"/>
</dbReference>
<reference evidence="3" key="1">
    <citation type="submission" date="2022-07" db="EMBL/GenBank/DDBJ databases">
        <authorList>
            <person name="Trinca V."/>
            <person name="Uliana J.V.C."/>
            <person name="Torres T.T."/>
            <person name="Ward R.J."/>
            <person name="Monesi N."/>
        </authorList>
    </citation>
    <scope>NUCLEOTIDE SEQUENCE</scope>
    <source>
        <strain evidence="3">HSMRA1968</strain>
        <tissue evidence="3">Whole embryos</tissue>
    </source>
</reference>
<dbReference type="OrthoDB" id="10263222at2759"/>
<name>A0A9Q0N3P9_9DIPT</name>
<dbReference type="GO" id="GO:0030687">
    <property type="term" value="C:preribosome, large subunit precursor"/>
    <property type="evidence" value="ECO:0007669"/>
    <property type="project" value="TreeGrafter"/>
</dbReference>
<dbReference type="Gene3D" id="3.40.50.1820">
    <property type="entry name" value="alpha/beta hydrolase"/>
    <property type="match status" value="1"/>
</dbReference>
<sequence length="704" mass="80529">EAKLKMLNLAQTGVYLALLVALVAGCGNLRVNTKSGPVVGVKQETFPNKVPFISYKGIPFAEPPIKELRFKVPKAVKAWTDPLITTDKFQPSCLWTGTNKPSQFQSNQSENCLYLNIYTPVMNKIKTNANMSVLINIHGGGFAEGDVLQFILFSLVLCESLSTQITLLICLHKCSLLNEVSRHEITKEIKPQDFNVDEFINVYNWLFGGNSDRHTKQLAMEMLTVWKIRRLNLTPASVLSTMEILSVQLRDDPSLNAGSTIRELQTMYSNSFTRFLNYMSSIMQGRNMKSMYNTAKELGIESFLVDLRHLCAHGQVVPSIDVFRRSATYCMKWLHDFYWEHGLNNFHDVFAQDVRVKASIDFENQLKSLIKVYDVTCEAMHRKYKIVGDVDGNLDNASYQLLEDYSSKFKRNKLSLILANITNEMTELTNGESRIRGYAQVYSDILCNCKYFFETASKFVNTNDGSGKSSKAVTDFIGLHQNLFRSMAICSIIDTFFKSLIDICENDHESDIRRSGASFWINKIVDGFTLLRDVKKLLKNKKEKDSSNNIDLSLINTNGMSDDLRKIYKKLGVNCDGVLIFGDTTQRPWGVEFENDFITERILKANKYTKEIIEKIRILSKREMVDNQQTLMEWISIYTDEYVKDSDYNSDHCKATEEKSLSFEDDFHINNLIPVGEVKRYGIWCEVDVDVDWTTCPIGQVPWE</sequence>
<evidence type="ECO:0000313" key="4">
    <source>
        <dbReference type="Proteomes" id="UP001151699"/>
    </source>
</evidence>
<organism evidence="3 4">
    <name type="scientific">Pseudolycoriella hygida</name>
    <dbReference type="NCBI Taxonomy" id="35572"/>
    <lineage>
        <taxon>Eukaryota</taxon>
        <taxon>Metazoa</taxon>
        <taxon>Ecdysozoa</taxon>
        <taxon>Arthropoda</taxon>
        <taxon>Hexapoda</taxon>
        <taxon>Insecta</taxon>
        <taxon>Pterygota</taxon>
        <taxon>Neoptera</taxon>
        <taxon>Endopterygota</taxon>
        <taxon>Diptera</taxon>
        <taxon>Nematocera</taxon>
        <taxon>Sciaroidea</taxon>
        <taxon>Sciaridae</taxon>
        <taxon>Pseudolycoriella</taxon>
    </lineage>
</organism>
<dbReference type="PANTHER" id="PTHR15002">
    <property type="entry name" value="RIBOSOMAL BIOGENESIS PROTEIN LAS1L"/>
    <property type="match status" value="1"/>
</dbReference>
<evidence type="ECO:0000259" key="2">
    <source>
        <dbReference type="Pfam" id="PF00135"/>
    </source>
</evidence>
<gene>
    <name evidence="3" type="primary">SG1</name>
    <name evidence="3" type="ORF">Bhyg_07478</name>
</gene>